<sequence length="806" mass="89016">MREGHEFCIGSRDGEAGQSLRIRLTGDKAGVWSDFSDGEAGGDLISLYAFVNSLSPGRACAALAERLGIPLTPRDKPSGNGSAPIVLKPKQPPNRTPAQAGKGVEAPAEKKSRTPWEPMLPVPQDAGPPPKAHVVRGRPEASWEYRDVDGQLLGVIYRFLRSDGGKEVLPCVYARNADSGRKEWRWMAFPEPRPLYLRGPHRPELPVLVLEGEKCVDKAVGLQAVHENFEVLTWSGGGKAVKKSDWSAIRGRNVILWADADAKVYKEGHEYAGQIMPECEQPGMVAMVQVAAILQAQDCSVFFIDIPAPGDVADGWDIADLIDGGATEEQVVAWLTRLRADQAAEDDDELVQEPSADDVPAWVAEQLDAAPAGASTPLPAGAGVSKKQLRQMLIQTANGGVKGCRENVYMVMENDPRLIGLVGLDMFSGLQMKRRPTPWPSEPGEWTESDDFRLGMYMAEHHSLVLASIGDIERGVAQAAREHSFNPVVDYFDRCASMWDGQARVATAFTTYWGAADSEYLRLVATMFFIGIVVRGYRPGVKNDHAPVFEGGQGRGKSTALKVLGGDWFADTPFRMGEKDGYLSIQGVLLYEVAELEQFNRSEVTAIKAFMSSTVDRFREPYGRRMKNMPRRCAFAATTNEDAYFKDSTGNRRFWPVETGRLDIEALIADRDQLFGEAIALMNAGVQWWPTYEQQQRLISPMQESREIPDPWHGRVYEYLEGMDTEGKPTMVGKVTRITARELLTRALHFELSKMGPARAETMRIGAIMRKLGWSKERSTEGAREYFYERPKAASAGGEVGNGLPN</sequence>
<evidence type="ECO:0000313" key="4">
    <source>
        <dbReference type="Proteomes" id="UP000245820"/>
    </source>
</evidence>
<dbReference type="OrthoDB" id="110640at2"/>
<organism evidence="3 4">
    <name type="scientific">Massilia oculi</name>
    <dbReference type="NCBI Taxonomy" id="945844"/>
    <lineage>
        <taxon>Bacteria</taxon>
        <taxon>Pseudomonadati</taxon>
        <taxon>Pseudomonadota</taxon>
        <taxon>Betaproteobacteria</taxon>
        <taxon>Burkholderiales</taxon>
        <taxon>Oxalobacteraceae</taxon>
        <taxon>Telluria group</taxon>
        <taxon>Massilia</taxon>
    </lineage>
</organism>
<evidence type="ECO:0000256" key="1">
    <source>
        <dbReference type="SAM" id="MobiDB-lite"/>
    </source>
</evidence>
<keyword evidence="4" id="KW-1185">Reference proteome</keyword>
<feature type="compositionally biased region" description="Pro residues" evidence="1">
    <location>
        <begin position="118"/>
        <end position="131"/>
    </location>
</feature>
<name>A0A2S2DG21_9BURK</name>
<gene>
    <name evidence="3" type="ORF">DIR46_07525</name>
</gene>
<dbReference type="EMBL" id="CP029343">
    <property type="protein sequence ID" value="AWL04300.1"/>
    <property type="molecule type" value="Genomic_DNA"/>
</dbReference>
<feature type="domain" description="Virulence-associated protein E-like" evidence="2">
    <location>
        <begin position="498"/>
        <end position="706"/>
    </location>
</feature>
<dbReference type="Proteomes" id="UP000245820">
    <property type="component" value="Chromosome"/>
</dbReference>
<dbReference type="PANTHER" id="PTHR34985">
    <property type="entry name" value="SLR0554 PROTEIN"/>
    <property type="match status" value="1"/>
</dbReference>
<proteinExistence type="predicted"/>
<protein>
    <recommendedName>
        <fullName evidence="2">Virulence-associated protein E-like domain-containing protein</fullName>
    </recommendedName>
</protein>
<dbReference type="Pfam" id="PF05272">
    <property type="entry name" value="VapE-like_dom"/>
    <property type="match status" value="1"/>
</dbReference>
<evidence type="ECO:0000259" key="2">
    <source>
        <dbReference type="Pfam" id="PF05272"/>
    </source>
</evidence>
<reference evidence="3 4" key="1">
    <citation type="submission" date="2018-05" db="EMBL/GenBank/DDBJ databases">
        <title>Complete genome sequence of Massilia oculi sp. nov. CCUG 43427T (=DSM 26321T), the type strain of M. oculi, and comparison with genome sequences of other Massilia strains.</title>
        <authorList>
            <person name="Zhu B."/>
        </authorList>
    </citation>
    <scope>NUCLEOTIDE SEQUENCE [LARGE SCALE GENOMIC DNA]</scope>
    <source>
        <strain evidence="3 4">CCUG 43427</strain>
    </source>
</reference>
<dbReference type="KEGG" id="mtim:DIR46_07525"/>
<dbReference type="InterPro" id="IPR007936">
    <property type="entry name" value="VapE-like_dom"/>
</dbReference>
<dbReference type="PANTHER" id="PTHR34985:SF1">
    <property type="entry name" value="SLR0554 PROTEIN"/>
    <property type="match status" value="1"/>
</dbReference>
<feature type="region of interest" description="Disordered" evidence="1">
    <location>
        <begin position="70"/>
        <end position="135"/>
    </location>
</feature>
<dbReference type="AlphaFoldDB" id="A0A2S2DG21"/>
<accession>A0A2S2DG21</accession>
<evidence type="ECO:0000313" key="3">
    <source>
        <dbReference type="EMBL" id="AWL04300.1"/>
    </source>
</evidence>